<comment type="caution">
    <text evidence="5">The sequence shown here is derived from an EMBL/GenBank/DDBJ whole genome shotgun (WGS) entry which is preliminary data.</text>
</comment>
<dbReference type="GO" id="GO:0008017">
    <property type="term" value="F:microtubule binding"/>
    <property type="evidence" value="ECO:0007669"/>
    <property type="project" value="TreeGrafter"/>
</dbReference>
<dbReference type="OrthoDB" id="415706at2759"/>
<dbReference type="GO" id="GO:0006897">
    <property type="term" value="P:endocytosis"/>
    <property type="evidence" value="ECO:0007669"/>
    <property type="project" value="TreeGrafter"/>
</dbReference>
<dbReference type="GO" id="GO:0005525">
    <property type="term" value="F:GTP binding"/>
    <property type="evidence" value="ECO:0007669"/>
    <property type="project" value="InterPro"/>
</dbReference>
<evidence type="ECO:0000259" key="4">
    <source>
        <dbReference type="PROSITE" id="PS51388"/>
    </source>
</evidence>
<gene>
    <name evidence="5" type="ORF">GQ602_001911</name>
</gene>
<keyword evidence="6" id="KW-1185">Reference proteome</keyword>
<feature type="compositionally biased region" description="Basic and acidic residues" evidence="3">
    <location>
        <begin position="783"/>
        <end position="794"/>
    </location>
</feature>
<feature type="compositionally biased region" description="Polar residues" evidence="3">
    <location>
        <begin position="709"/>
        <end position="719"/>
    </location>
</feature>
<evidence type="ECO:0000313" key="5">
    <source>
        <dbReference type="EMBL" id="KAF4591612.1"/>
    </source>
</evidence>
<dbReference type="Pfam" id="PF00350">
    <property type="entry name" value="Dynamin_N"/>
    <property type="match status" value="1"/>
</dbReference>
<accession>A0A8H4VEX0</accession>
<reference evidence="5 6" key="1">
    <citation type="journal article" date="2020" name="G3 (Bethesda)">
        <title>Genetic Underpinnings of Host Manipulation by Ophiocordyceps as Revealed by Comparative Transcriptomics.</title>
        <authorList>
            <person name="Will I."/>
            <person name="Das B."/>
            <person name="Trinh T."/>
            <person name="Brachmann A."/>
            <person name="Ohm R.A."/>
            <person name="de Bekker C."/>
        </authorList>
    </citation>
    <scope>NUCLEOTIDE SEQUENCE [LARGE SCALE GENOMIC DNA]</scope>
    <source>
        <strain evidence="5 6">EC05</strain>
    </source>
</reference>
<dbReference type="SUPFAM" id="SSF52540">
    <property type="entry name" value="P-loop containing nucleoside triphosphate hydrolases"/>
    <property type="match status" value="1"/>
</dbReference>
<dbReference type="AlphaFoldDB" id="A0A8H4VEX0"/>
<dbReference type="InterPro" id="IPR020850">
    <property type="entry name" value="GED_dom"/>
</dbReference>
<dbReference type="InterPro" id="IPR027417">
    <property type="entry name" value="P-loop_NTPase"/>
</dbReference>
<dbReference type="PRINTS" id="PR00195">
    <property type="entry name" value="DYNAMIN"/>
</dbReference>
<dbReference type="Pfam" id="PF01031">
    <property type="entry name" value="Dynamin_M"/>
    <property type="match status" value="1"/>
</dbReference>
<feature type="region of interest" description="Disordered" evidence="3">
    <location>
        <begin position="676"/>
        <end position="897"/>
    </location>
</feature>
<dbReference type="InterPro" id="IPR000375">
    <property type="entry name" value="Dynamin_stalk"/>
</dbReference>
<dbReference type="PANTHER" id="PTHR11566:SF21">
    <property type="entry name" value="DYNAMIN RELATED PROTEIN 1, ISOFORM A"/>
    <property type="match status" value="1"/>
</dbReference>
<dbReference type="InterPro" id="IPR022812">
    <property type="entry name" value="Dynamin"/>
</dbReference>
<dbReference type="GO" id="GO:0016020">
    <property type="term" value="C:membrane"/>
    <property type="evidence" value="ECO:0007669"/>
    <property type="project" value="TreeGrafter"/>
</dbReference>
<keyword evidence="2" id="KW-0342">GTP-binding</keyword>
<dbReference type="Gene3D" id="3.40.50.300">
    <property type="entry name" value="P-loop containing nucleotide triphosphate hydrolases"/>
    <property type="match status" value="1"/>
</dbReference>
<evidence type="ECO:0000256" key="1">
    <source>
        <dbReference type="ARBA" id="ARBA00022741"/>
    </source>
</evidence>
<dbReference type="PANTHER" id="PTHR11566">
    <property type="entry name" value="DYNAMIN"/>
    <property type="match status" value="1"/>
</dbReference>
<dbReference type="SMART" id="SM00053">
    <property type="entry name" value="DYNc"/>
    <property type="match status" value="1"/>
</dbReference>
<dbReference type="GO" id="GO:0005874">
    <property type="term" value="C:microtubule"/>
    <property type="evidence" value="ECO:0007669"/>
    <property type="project" value="TreeGrafter"/>
</dbReference>
<name>A0A8H4VEX0_9HYPO</name>
<proteinExistence type="predicted"/>
<evidence type="ECO:0000256" key="3">
    <source>
        <dbReference type="SAM" id="MobiDB-lite"/>
    </source>
</evidence>
<organism evidence="5 6">
    <name type="scientific">Ophiocordyceps camponoti-floridani</name>
    <dbReference type="NCBI Taxonomy" id="2030778"/>
    <lineage>
        <taxon>Eukaryota</taxon>
        <taxon>Fungi</taxon>
        <taxon>Dikarya</taxon>
        <taxon>Ascomycota</taxon>
        <taxon>Pezizomycotina</taxon>
        <taxon>Sordariomycetes</taxon>
        <taxon>Hypocreomycetidae</taxon>
        <taxon>Hypocreales</taxon>
        <taxon>Ophiocordycipitaceae</taxon>
        <taxon>Ophiocordyceps</taxon>
    </lineage>
</organism>
<dbReference type="GO" id="GO:0003924">
    <property type="term" value="F:GTPase activity"/>
    <property type="evidence" value="ECO:0007669"/>
    <property type="project" value="InterPro"/>
</dbReference>
<dbReference type="GO" id="GO:0000266">
    <property type="term" value="P:mitochondrial fission"/>
    <property type="evidence" value="ECO:0007669"/>
    <property type="project" value="TreeGrafter"/>
</dbReference>
<dbReference type="PROSITE" id="PS51388">
    <property type="entry name" value="GED"/>
    <property type="match status" value="1"/>
</dbReference>
<dbReference type="EMBL" id="JAACLJ010000002">
    <property type="protein sequence ID" value="KAF4591612.1"/>
    <property type="molecule type" value="Genomic_DNA"/>
</dbReference>
<evidence type="ECO:0000256" key="2">
    <source>
        <dbReference type="ARBA" id="ARBA00023134"/>
    </source>
</evidence>
<evidence type="ECO:0000313" key="6">
    <source>
        <dbReference type="Proteomes" id="UP000562929"/>
    </source>
</evidence>
<feature type="domain" description="GED" evidence="4">
    <location>
        <begin position="588"/>
        <end position="679"/>
    </location>
</feature>
<dbReference type="Proteomes" id="UP000562929">
    <property type="component" value="Unassembled WGS sequence"/>
</dbReference>
<sequence length="897" mass="98662">MATVSPPLPSHRGLLDMIDEFRAQGIDRYVALPEIIVAGEDCTGKAAILEAIAGVSGLAEDEQSTRFAIELILRPTPHTRIRASILPDRNRGQDTQKLLRLFDRNVEEDDRNLREVIDAAKKAMRLADDSANDTRKDVLRIELTGPELPGLTLINLPCLCPAPDENEEPDAATELVVDYMNRKRSIILAVVSAQSEFSLPRVINLAHEADPDRTRTLGLITEPGKPEKGSESEASYVKLAQNRNVRLRLGWHVLETKGRDSEAEDVFFRQSPWTDIDPLHLGIASLKPRLIHVLKYQILHQLPSLARDVSVSIVVSKERLEKLGSPRGTIRDQRRYLLQISQSFFQLTRAAIDGVYSDEFFGSSKTDEGCRRRLRAVVQNTLTDFSTKMHNQGRFRRILDLEEAGDDQPLASDEVLRSVYVQEVRQMLHRNRGRELAGTYSPLVVGELFAEQCQPWRAITMALKDELVAAVRKTSQAVPYHVAAEETAEKLSEVVNEGIDHLSKGLDSVVDEVLATYLGIHPITYNSELVDAVRQAQAERRRRELDARVRLEFGQSILDPGSVFPLTGSKLLELLSVQSGSDTALEASSLAADYAEAYYAISIKRFIDAISTRAIECQLVQKLPSVLEPEKILLLSNDDVTRLAADSEATISERAYHREKLAGLDKTLLELKRLDDVRPGGGREGLSSAEAETGDSSGNWTSDADRPTGSGSSAPSNQEGVGDGIEPEQKGAPEQATFPEQEQQPVPEVATEFQADPKTDAGVASTINDDEGVKVSIQEPEPEPEKHVEEHEKSTTQASVADEPQQYFQGAALPSPVGDAASERTFPGPDERNHESSSSANNAEPRSISDGGGGRWDKRGNTHWSVGGGMLGNDARSAEQLGEGEAAGTRKQRGHRR</sequence>
<protein>
    <submittedName>
        <fullName evidence="5">Interferon-induced GTP-binding protein Mx</fullName>
    </submittedName>
</protein>
<dbReference type="GO" id="GO:0005739">
    <property type="term" value="C:mitochondrion"/>
    <property type="evidence" value="ECO:0007669"/>
    <property type="project" value="TreeGrafter"/>
</dbReference>
<dbReference type="Gene3D" id="1.20.120.1240">
    <property type="entry name" value="Dynamin, middle domain"/>
    <property type="match status" value="1"/>
</dbReference>
<dbReference type="GO" id="GO:0016559">
    <property type="term" value="P:peroxisome fission"/>
    <property type="evidence" value="ECO:0007669"/>
    <property type="project" value="TreeGrafter"/>
</dbReference>
<keyword evidence="1" id="KW-0547">Nucleotide-binding</keyword>
<dbReference type="GO" id="GO:0048312">
    <property type="term" value="P:intracellular distribution of mitochondria"/>
    <property type="evidence" value="ECO:0007669"/>
    <property type="project" value="TreeGrafter"/>
</dbReference>
<dbReference type="InterPro" id="IPR045063">
    <property type="entry name" value="Dynamin_N"/>
</dbReference>
<dbReference type="InterPro" id="IPR001401">
    <property type="entry name" value="Dynamin_GTPase"/>
</dbReference>